<name>A0A0K1EEZ1_CHOCO</name>
<proteinExistence type="predicted"/>
<dbReference type="STRING" id="52.CMC5_035830"/>
<evidence type="ECO:0008006" key="3">
    <source>
        <dbReference type="Google" id="ProtNLM"/>
    </source>
</evidence>
<keyword evidence="2" id="KW-1185">Reference proteome</keyword>
<organism evidence="1 2">
    <name type="scientific">Chondromyces crocatus</name>
    <dbReference type="NCBI Taxonomy" id="52"/>
    <lineage>
        <taxon>Bacteria</taxon>
        <taxon>Pseudomonadati</taxon>
        <taxon>Myxococcota</taxon>
        <taxon>Polyangia</taxon>
        <taxon>Polyangiales</taxon>
        <taxon>Polyangiaceae</taxon>
        <taxon>Chondromyces</taxon>
    </lineage>
</organism>
<dbReference type="OrthoDB" id="5510186at2"/>
<dbReference type="AlphaFoldDB" id="A0A0K1EEZ1"/>
<dbReference type="PROSITE" id="PS51257">
    <property type="entry name" value="PROKAR_LIPOPROTEIN"/>
    <property type="match status" value="1"/>
</dbReference>
<dbReference type="Proteomes" id="UP000067626">
    <property type="component" value="Chromosome"/>
</dbReference>
<dbReference type="EMBL" id="CP012159">
    <property type="protein sequence ID" value="AKT39436.1"/>
    <property type="molecule type" value="Genomic_DNA"/>
</dbReference>
<gene>
    <name evidence="1" type="ORF">CMC5_035830</name>
</gene>
<evidence type="ECO:0000313" key="2">
    <source>
        <dbReference type="Proteomes" id="UP000067626"/>
    </source>
</evidence>
<dbReference type="SUPFAM" id="SSF75011">
    <property type="entry name" value="3-carboxy-cis,cis-mucoante lactonizing enzyme"/>
    <property type="match status" value="1"/>
</dbReference>
<dbReference type="RefSeq" id="WP_050431525.1">
    <property type="nucleotide sequence ID" value="NZ_CP012159.1"/>
</dbReference>
<accession>A0A0K1EEZ1</accession>
<reference evidence="1 2" key="1">
    <citation type="submission" date="2015-07" db="EMBL/GenBank/DDBJ databases">
        <title>Genome analysis of myxobacterium Chondromyces crocatus Cm c5 reveals a high potential for natural compound synthesis and the genetic basis for the loss of fruiting body formation.</title>
        <authorList>
            <person name="Zaburannyi N."/>
            <person name="Bunk B."/>
            <person name="Maier J."/>
            <person name="Overmann J."/>
            <person name="Mueller R."/>
        </authorList>
    </citation>
    <scope>NUCLEOTIDE SEQUENCE [LARGE SCALE GENOMIC DNA]</scope>
    <source>
        <strain evidence="1 2">Cm c5</strain>
    </source>
</reference>
<sequence>MQRVTRSGIALLLSLGACGGNDDDGDRSIRPEMHPSWRRARVVIADADAPRLSLIDVELSELVGEVPLARPASALTVSSSGEHVLVAHGGSAEVVYAGVALLDHSEGATDADAPHIHVYKFPPKRIDYPLDGVGQPRITAHEDRFGLLFPGDDTEPARAGSALSFAEATLYEEPPSPPERLTLPSPYAGVAFPLSGRVLIAGPEGVTAHTPQGAATTLADTCGASPALAWAAGHAVLACDTALLVIQRSGSDLTTTAIPYADGAARPATLQGHPDRPIVLAHHGEAALTRYDLADLTGAAPLPTRLSLPAEPCDFGLEPGYGKTVTVLAQDGTIYQLDADDGSTLAQRDLLAPFACTDLVRPRLAQTPARAYVSDPRQREVHELWLDHALERLNQWPVQGTPSLLVVAGIDEETRNLGDLTDVSR</sequence>
<protein>
    <recommendedName>
        <fullName evidence="3">Lipoprotein</fullName>
    </recommendedName>
</protein>
<evidence type="ECO:0000313" key="1">
    <source>
        <dbReference type="EMBL" id="AKT39436.1"/>
    </source>
</evidence>
<dbReference type="KEGG" id="ccro:CMC5_035830"/>
<dbReference type="PATRIC" id="fig|52.7.peg.3946"/>